<dbReference type="GO" id="GO:0009617">
    <property type="term" value="P:response to bacterium"/>
    <property type="evidence" value="ECO:0007669"/>
    <property type="project" value="TreeGrafter"/>
</dbReference>
<evidence type="ECO:0000256" key="1">
    <source>
        <dbReference type="ARBA" id="ARBA00004236"/>
    </source>
</evidence>
<dbReference type="SUPFAM" id="SSF48726">
    <property type="entry name" value="Immunoglobulin"/>
    <property type="match status" value="1"/>
</dbReference>
<dbReference type="Ensembl" id="ENSPMRT00000023026.1">
    <property type="protein sequence ID" value="ENSPMRP00000021695.1"/>
    <property type="gene ID" value="ENSPMRG00000014087.1"/>
</dbReference>
<dbReference type="OMA" id="DYIMWYQ"/>
<dbReference type="InterPro" id="IPR007110">
    <property type="entry name" value="Ig-like_dom"/>
</dbReference>
<sequence>MLWQLVCVVSYHPRSSCRRVRRTKMKLSCKHPQISTETIFWYRQRSNEAPRSIVSGYKNSVSSKILDGAMIITSDRKANEFSFNRVTLEDSGMYYCALSDTVLHPTAAFVQ</sequence>
<keyword evidence="2" id="KW-1003">Cell membrane</keyword>
<reference evidence="9" key="3">
    <citation type="submission" date="2025-09" db="UniProtKB">
        <authorList>
            <consortium name="Ensembl"/>
        </authorList>
    </citation>
    <scope>IDENTIFICATION</scope>
</reference>
<dbReference type="InterPro" id="IPR052051">
    <property type="entry name" value="TCR_complex_component"/>
</dbReference>
<dbReference type="Pfam" id="PF07686">
    <property type="entry name" value="V-set"/>
    <property type="match status" value="1"/>
</dbReference>
<dbReference type="PANTHER" id="PTHR19433">
    <property type="entry name" value="T-CELL RECEPTOR ALPHA CHAIN V REGION-RELATED"/>
    <property type="match status" value="1"/>
</dbReference>
<reference evidence="9" key="2">
    <citation type="submission" date="2025-08" db="UniProtKB">
        <authorList>
            <consortium name="Ensembl"/>
        </authorList>
    </citation>
    <scope>IDENTIFICATION</scope>
</reference>
<keyword evidence="7" id="KW-0325">Glycoprotein</keyword>
<keyword evidence="3" id="KW-0732">Signal</keyword>
<organism evidence="9 10">
    <name type="scientific">Podarcis muralis</name>
    <name type="common">Wall lizard</name>
    <name type="synonym">Lacerta muralis</name>
    <dbReference type="NCBI Taxonomy" id="64176"/>
    <lineage>
        <taxon>Eukaryota</taxon>
        <taxon>Metazoa</taxon>
        <taxon>Chordata</taxon>
        <taxon>Craniata</taxon>
        <taxon>Vertebrata</taxon>
        <taxon>Euteleostomi</taxon>
        <taxon>Lepidosauria</taxon>
        <taxon>Squamata</taxon>
        <taxon>Bifurcata</taxon>
        <taxon>Unidentata</taxon>
        <taxon>Episquamata</taxon>
        <taxon>Laterata</taxon>
        <taxon>Lacertibaenia</taxon>
        <taxon>Lacertidae</taxon>
        <taxon>Podarcis</taxon>
    </lineage>
</organism>
<dbReference type="Proteomes" id="UP000472272">
    <property type="component" value="Chromosome 13"/>
</dbReference>
<protein>
    <recommendedName>
        <fullName evidence="8">Ig-like domain-containing protein</fullName>
    </recommendedName>
</protein>
<evidence type="ECO:0000256" key="5">
    <source>
        <dbReference type="ARBA" id="ARBA00023136"/>
    </source>
</evidence>
<name>A0A670JBT8_PODMU</name>
<evidence type="ECO:0000256" key="6">
    <source>
        <dbReference type="ARBA" id="ARBA00023157"/>
    </source>
</evidence>
<dbReference type="PANTHER" id="PTHR19433:SF111">
    <property type="entry name" value="T CELL RECEPTOR ALPHA VARIABLE 4"/>
    <property type="match status" value="1"/>
</dbReference>
<dbReference type="SMART" id="SM00406">
    <property type="entry name" value="IGv"/>
    <property type="match status" value="1"/>
</dbReference>
<evidence type="ECO:0000256" key="2">
    <source>
        <dbReference type="ARBA" id="ARBA00022475"/>
    </source>
</evidence>
<dbReference type="AlphaFoldDB" id="A0A670JBT8"/>
<dbReference type="CDD" id="cd00099">
    <property type="entry name" value="IgV"/>
    <property type="match status" value="1"/>
</dbReference>
<reference evidence="9 10" key="1">
    <citation type="journal article" date="2019" name="Proc. Natl. Acad. Sci. U.S.A.">
        <title>Regulatory changes in pterin and carotenoid genes underlie balanced color polymorphisms in the wall lizard.</title>
        <authorList>
            <person name="Andrade P."/>
            <person name="Pinho C."/>
            <person name="Perez I de Lanuza G."/>
            <person name="Afonso S."/>
            <person name="Brejcha J."/>
            <person name="Rubin C.J."/>
            <person name="Wallerman O."/>
            <person name="Pereira P."/>
            <person name="Sabatino S.J."/>
            <person name="Bellati A."/>
            <person name="Pellitteri-Rosa D."/>
            <person name="Bosakova Z."/>
            <person name="Bunikis I."/>
            <person name="Carretero M.A."/>
            <person name="Feiner N."/>
            <person name="Marsik P."/>
            <person name="Pauperio F."/>
            <person name="Salvi D."/>
            <person name="Soler L."/>
            <person name="While G.M."/>
            <person name="Uller T."/>
            <person name="Font E."/>
            <person name="Andersson L."/>
            <person name="Carneiro M."/>
        </authorList>
    </citation>
    <scope>NUCLEOTIDE SEQUENCE</scope>
</reference>
<evidence type="ECO:0000313" key="9">
    <source>
        <dbReference type="Ensembl" id="ENSPMRP00000021695.1"/>
    </source>
</evidence>
<keyword evidence="6" id="KW-1015">Disulfide bond</keyword>
<feature type="domain" description="Ig-like" evidence="8">
    <location>
        <begin position="1"/>
        <end position="111"/>
    </location>
</feature>
<dbReference type="GO" id="GO:0005886">
    <property type="term" value="C:plasma membrane"/>
    <property type="evidence" value="ECO:0007669"/>
    <property type="project" value="UniProtKB-SubCell"/>
</dbReference>
<proteinExistence type="predicted"/>
<evidence type="ECO:0000259" key="8">
    <source>
        <dbReference type="PROSITE" id="PS50835"/>
    </source>
</evidence>
<keyword evidence="5" id="KW-0472">Membrane</keyword>
<dbReference type="InterPro" id="IPR013106">
    <property type="entry name" value="Ig_V-set"/>
</dbReference>
<dbReference type="GO" id="GO:0002376">
    <property type="term" value="P:immune system process"/>
    <property type="evidence" value="ECO:0007669"/>
    <property type="project" value="UniProtKB-KW"/>
</dbReference>
<evidence type="ECO:0000256" key="4">
    <source>
        <dbReference type="ARBA" id="ARBA00022859"/>
    </source>
</evidence>
<keyword evidence="10" id="KW-1185">Reference proteome</keyword>
<evidence type="ECO:0000256" key="7">
    <source>
        <dbReference type="ARBA" id="ARBA00023180"/>
    </source>
</evidence>
<dbReference type="InterPro" id="IPR036179">
    <property type="entry name" value="Ig-like_dom_sf"/>
</dbReference>
<dbReference type="GeneTree" id="ENSGT00980000201783"/>
<dbReference type="Gene3D" id="2.60.40.10">
    <property type="entry name" value="Immunoglobulins"/>
    <property type="match status" value="1"/>
</dbReference>
<evidence type="ECO:0000313" key="10">
    <source>
        <dbReference type="Proteomes" id="UP000472272"/>
    </source>
</evidence>
<comment type="subcellular location">
    <subcellularLocation>
        <location evidence="1">Cell membrane</location>
    </subcellularLocation>
</comment>
<keyword evidence="4" id="KW-0391">Immunity</keyword>
<dbReference type="PROSITE" id="PS50835">
    <property type="entry name" value="IG_LIKE"/>
    <property type="match status" value="1"/>
</dbReference>
<dbReference type="InterPro" id="IPR013783">
    <property type="entry name" value="Ig-like_fold"/>
</dbReference>
<accession>A0A670JBT8</accession>
<evidence type="ECO:0000256" key="3">
    <source>
        <dbReference type="ARBA" id="ARBA00022729"/>
    </source>
</evidence>